<sequence length="69" mass="8042">MSWVPVLLPIIVWVRQRVFFTTTPSSFAIDDAERRRLRVPRVPHDDMVDHVFRRGVIYDDDLCAFTGPG</sequence>
<protein>
    <submittedName>
        <fullName evidence="1">Uncharacterized protein</fullName>
    </submittedName>
</protein>
<comment type="caution">
    <text evidence="1">The sequence shown here is derived from an EMBL/GenBank/DDBJ whole genome shotgun (WGS) entry which is preliminary data.</text>
</comment>
<proteinExistence type="predicted"/>
<organism evidence="1 2">
    <name type="scientific">Mycobacterium avium</name>
    <dbReference type="NCBI Taxonomy" id="1764"/>
    <lineage>
        <taxon>Bacteria</taxon>
        <taxon>Bacillati</taxon>
        <taxon>Actinomycetota</taxon>
        <taxon>Actinomycetes</taxon>
        <taxon>Mycobacteriales</taxon>
        <taxon>Mycobacteriaceae</taxon>
        <taxon>Mycobacterium</taxon>
        <taxon>Mycobacterium avium complex (MAC)</taxon>
    </lineage>
</organism>
<gene>
    <name evidence="1" type="ORF">CKJ66_19555</name>
</gene>
<dbReference type="EMBL" id="NSFD01000048">
    <property type="protein sequence ID" value="PBA25089.1"/>
    <property type="molecule type" value="Genomic_DNA"/>
</dbReference>
<reference evidence="1 2" key="1">
    <citation type="submission" date="2017-08" db="EMBL/GenBank/DDBJ databases">
        <title>Phylogenetic analysis of Mycobacterium avium complex whole genomes.</title>
        <authorList>
            <person name="Caverly L.J."/>
            <person name="Spilker T."/>
            <person name="Lipuma J."/>
        </authorList>
    </citation>
    <scope>NUCLEOTIDE SEQUENCE [LARGE SCALE GENOMIC DNA]</scope>
    <source>
        <strain evidence="1 2">FLAC0165</strain>
    </source>
</reference>
<evidence type="ECO:0000313" key="2">
    <source>
        <dbReference type="Proteomes" id="UP000217768"/>
    </source>
</evidence>
<accession>A0A2A2ZF65</accession>
<name>A0A2A2ZF65_MYCAV</name>
<evidence type="ECO:0000313" key="1">
    <source>
        <dbReference type="EMBL" id="PBA25089.1"/>
    </source>
</evidence>
<dbReference type="Proteomes" id="UP000217768">
    <property type="component" value="Unassembled WGS sequence"/>
</dbReference>
<dbReference type="AlphaFoldDB" id="A0A2A2ZF65"/>